<dbReference type="KEGG" id="clec:106665007"/>
<dbReference type="OrthoDB" id="6083863at2759"/>
<organism evidence="10 11">
    <name type="scientific">Cimex lectularius</name>
    <name type="common">Bed bug</name>
    <name type="synonym">Acanthia lectularia</name>
    <dbReference type="NCBI Taxonomy" id="79782"/>
    <lineage>
        <taxon>Eukaryota</taxon>
        <taxon>Metazoa</taxon>
        <taxon>Ecdysozoa</taxon>
        <taxon>Arthropoda</taxon>
        <taxon>Hexapoda</taxon>
        <taxon>Insecta</taxon>
        <taxon>Pterygota</taxon>
        <taxon>Neoptera</taxon>
        <taxon>Paraneoptera</taxon>
        <taxon>Hemiptera</taxon>
        <taxon>Heteroptera</taxon>
        <taxon>Panheteroptera</taxon>
        <taxon>Cimicomorpha</taxon>
        <taxon>Cimicidae</taxon>
        <taxon>Cimex</taxon>
    </lineage>
</organism>
<evidence type="ECO:0000313" key="10">
    <source>
        <dbReference type="EnsemblMetazoa" id="XP_014246611.1"/>
    </source>
</evidence>
<proteinExistence type="predicted"/>
<dbReference type="GO" id="GO:0032222">
    <property type="term" value="P:regulation of synaptic transmission, cholinergic"/>
    <property type="evidence" value="ECO:0007669"/>
    <property type="project" value="InterPro"/>
</dbReference>
<evidence type="ECO:0000256" key="8">
    <source>
        <dbReference type="ARBA" id="ARBA00023288"/>
    </source>
</evidence>
<evidence type="ECO:0000256" key="9">
    <source>
        <dbReference type="SAM" id="SignalP"/>
    </source>
</evidence>
<protein>
    <recommendedName>
        <fullName evidence="12">Protein sleepless</fullName>
    </recommendedName>
</protein>
<evidence type="ECO:0000256" key="3">
    <source>
        <dbReference type="ARBA" id="ARBA00022692"/>
    </source>
</evidence>
<keyword evidence="3" id="KW-0812">Transmembrane</keyword>
<keyword evidence="4 9" id="KW-0732">Signal</keyword>
<keyword evidence="6" id="KW-0472">Membrane</keyword>
<evidence type="ECO:0000256" key="1">
    <source>
        <dbReference type="ARBA" id="ARBA00004589"/>
    </source>
</evidence>
<dbReference type="RefSeq" id="XP_014246611.1">
    <property type="nucleotide sequence ID" value="XM_014391125.2"/>
</dbReference>
<keyword evidence="7" id="KW-0325">Glycoprotein</keyword>
<dbReference type="InterPro" id="IPR031424">
    <property type="entry name" value="QVR-like"/>
</dbReference>
<comment type="subcellular location">
    <subcellularLocation>
        <location evidence="1">Membrane</location>
        <topology evidence="1">Lipid-anchor</topology>
        <topology evidence="1">GPI-anchor</topology>
    </subcellularLocation>
</comment>
<keyword evidence="8" id="KW-0449">Lipoprotein</keyword>
<dbReference type="EnsemblMetazoa" id="XM_014391125.2">
    <property type="protein sequence ID" value="XP_014246611.1"/>
    <property type="gene ID" value="LOC106665007"/>
</dbReference>
<dbReference type="Pfam" id="PF17064">
    <property type="entry name" value="QVR"/>
    <property type="match status" value="1"/>
</dbReference>
<dbReference type="GO" id="GO:0030431">
    <property type="term" value="P:sleep"/>
    <property type="evidence" value="ECO:0007669"/>
    <property type="project" value="InterPro"/>
</dbReference>
<dbReference type="GeneID" id="106665007"/>
<dbReference type="PANTHER" id="PTHR33562">
    <property type="entry name" value="ATILLA, ISOFORM B-RELATED-RELATED"/>
    <property type="match status" value="1"/>
</dbReference>
<feature type="chain" id="PRO_5035147021" description="Protein sleepless" evidence="9">
    <location>
        <begin position="22"/>
        <end position="146"/>
    </location>
</feature>
<dbReference type="Proteomes" id="UP000494040">
    <property type="component" value="Unassembled WGS sequence"/>
</dbReference>
<dbReference type="AlphaFoldDB" id="A0A8I6RK48"/>
<sequence>MQATTAILFVCLVATIQSSFALKCYMCDSLVNKKCHEAESLSDKEATECNNEIINKVADFAGSLFGGGEKNTKLDFSCAKVVKTNGDVTRSCVIGKESDWCSKMKDANAVKSCQFCTGDLCNAGTTFHATAGIILASAAVLIGRYM</sequence>
<evidence type="ECO:0000256" key="2">
    <source>
        <dbReference type="ARBA" id="ARBA00022622"/>
    </source>
</evidence>
<feature type="signal peptide" evidence="9">
    <location>
        <begin position="1"/>
        <end position="21"/>
    </location>
</feature>
<evidence type="ECO:0000256" key="5">
    <source>
        <dbReference type="ARBA" id="ARBA00022989"/>
    </source>
</evidence>
<name>A0A8I6RK48_CIMLE</name>
<dbReference type="InterPro" id="IPR050975">
    <property type="entry name" value="Sleep_regulator"/>
</dbReference>
<evidence type="ECO:0000313" key="11">
    <source>
        <dbReference type="Proteomes" id="UP000494040"/>
    </source>
</evidence>
<accession>A0A8I6RK48</accession>
<reference evidence="10" key="1">
    <citation type="submission" date="2022-01" db="UniProtKB">
        <authorList>
            <consortium name="EnsemblMetazoa"/>
        </authorList>
    </citation>
    <scope>IDENTIFICATION</scope>
</reference>
<keyword evidence="5" id="KW-1133">Transmembrane helix</keyword>
<dbReference type="GO" id="GO:0098552">
    <property type="term" value="C:side of membrane"/>
    <property type="evidence" value="ECO:0007669"/>
    <property type="project" value="UniProtKB-KW"/>
</dbReference>
<evidence type="ECO:0000256" key="7">
    <source>
        <dbReference type="ARBA" id="ARBA00023180"/>
    </source>
</evidence>
<evidence type="ECO:0008006" key="12">
    <source>
        <dbReference type="Google" id="ProtNLM"/>
    </source>
</evidence>
<keyword evidence="2" id="KW-0336">GPI-anchor</keyword>
<evidence type="ECO:0000256" key="6">
    <source>
        <dbReference type="ARBA" id="ARBA00023136"/>
    </source>
</evidence>
<keyword evidence="11" id="KW-1185">Reference proteome</keyword>
<evidence type="ECO:0000256" key="4">
    <source>
        <dbReference type="ARBA" id="ARBA00022729"/>
    </source>
</evidence>